<organism evidence="2 3">
    <name type="scientific">Heliobacterium mobile</name>
    <name type="common">Heliobacillus mobilis</name>
    <dbReference type="NCBI Taxonomy" id="28064"/>
    <lineage>
        <taxon>Bacteria</taxon>
        <taxon>Bacillati</taxon>
        <taxon>Bacillota</taxon>
        <taxon>Clostridia</taxon>
        <taxon>Eubacteriales</taxon>
        <taxon>Heliobacteriaceae</taxon>
        <taxon>Heliobacterium</taxon>
    </lineage>
</organism>
<evidence type="ECO:0000313" key="2">
    <source>
        <dbReference type="EMBL" id="MTV47761.1"/>
    </source>
</evidence>
<evidence type="ECO:0000313" key="3">
    <source>
        <dbReference type="Proteomes" id="UP000430670"/>
    </source>
</evidence>
<accession>A0A6I3SGD4</accession>
<comment type="caution">
    <text evidence="2">The sequence shown here is derived from an EMBL/GenBank/DDBJ whole genome shotgun (WGS) entry which is preliminary data.</text>
</comment>
<dbReference type="Pfam" id="PF26160">
    <property type="entry name" value="YqzN_YkzM"/>
    <property type="match status" value="1"/>
</dbReference>
<protein>
    <recommendedName>
        <fullName evidence="1">YqzN/YkzM domain-containing protein</fullName>
    </recommendedName>
</protein>
<sequence length="61" mass="6462">MSQPTAPEPEYGREELINNAPAVFGVRPEVVIGALHGNIKSMLTVAEVKAAVTAFLGKKVN</sequence>
<evidence type="ECO:0000259" key="1">
    <source>
        <dbReference type="Pfam" id="PF26160"/>
    </source>
</evidence>
<dbReference type="EMBL" id="WNKU01000001">
    <property type="protein sequence ID" value="MTV47761.1"/>
    <property type="molecule type" value="Genomic_DNA"/>
</dbReference>
<dbReference type="InterPro" id="IPR058869">
    <property type="entry name" value="YqzN_YkzM"/>
</dbReference>
<keyword evidence="3" id="KW-1185">Reference proteome</keyword>
<feature type="domain" description="YqzN/YkzM" evidence="1">
    <location>
        <begin position="8"/>
        <end position="59"/>
    </location>
</feature>
<dbReference type="AlphaFoldDB" id="A0A6I3SGD4"/>
<proteinExistence type="predicted"/>
<reference evidence="2 3" key="1">
    <citation type="submission" date="2019-11" db="EMBL/GenBank/DDBJ databases">
        <title>Whole-genome sequence of a the green, strictly anaerobic photosynthetic bacterium Heliobacillus mobilis DSM 6151.</title>
        <authorList>
            <person name="Kyndt J.A."/>
            <person name="Meyer T.E."/>
        </authorList>
    </citation>
    <scope>NUCLEOTIDE SEQUENCE [LARGE SCALE GENOMIC DNA]</scope>
    <source>
        <strain evidence="2 3">DSM 6151</strain>
    </source>
</reference>
<gene>
    <name evidence="2" type="ORF">GJ688_02030</name>
</gene>
<name>A0A6I3SGD4_HELMO</name>
<dbReference type="Proteomes" id="UP000430670">
    <property type="component" value="Unassembled WGS sequence"/>
</dbReference>